<protein>
    <recommendedName>
        <fullName evidence="4">Retrotransposon gag domain-containing protein</fullName>
    </recommendedName>
</protein>
<dbReference type="EnsemblMetazoa" id="G1508.1">
    <property type="protein sequence ID" value="G1508.1:cds"/>
    <property type="gene ID" value="G1508"/>
</dbReference>
<feature type="compositionally biased region" description="Polar residues" evidence="1">
    <location>
        <begin position="178"/>
        <end position="196"/>
    </location>
</feature>
<evidence type="ECO:0000256" key="1">
    <source>
        <dbReference type="SAM" id="MobiDB-lite"/>
    </source>
</evidence>
<reference evidence="2" key="1">
    <citation type="submission" date="2022-08" db="UniProtKB">
        <authorList>
            <consortium name="EnsemblMetazoa"/>
        </authorList>
    </citation>
    <scope>IDENTIFICATION</scope>
    <source>
        <strain evidence="2">05x7-T-G4-1.051#20</strain>
    </source>
</reference>
<accession>A0A8W8IQ17</accession>
<evidence type="ECO:0008006" key="4">
    <source>
        <dbReference type="Google" id="ProtNLM"/>
    </source>
</evidence>
<name>A0A8W8IQ17_MAGGI</name>
<evidence type="ECO:0000313" key="2">
    <source>
        <dbReference type="EnsemblMetazoa" id="G1508.1:cds"/>
    </source>
</evidence>
<sequence length="336" mass="37361">MAKLTPFQKLKRAVSRLSVTSGSKFIQPDFEDSDIEFNANTYRPDFVSESRPDFASGSSKNYKNISQTSPPLFYSNDDLNFNYPSVGLNPHEASSSQAASFERTTFPPFDRHEISRVPDPSDAHNATDGYNTPNANNINNESNAPDLSDAHNAQNLPSAHNVKDGFNAPDLSDAHNAPNASQASKTSNPPQNLPRTSQEFVIPENTAANSQTAGRNSFFSTFRMSSNIKLDKFKGDGSQDVNAWFTNFGQWAKFHDLPDSKIIDAFPFYLEGYAKIWYDSLSPEQKVNPATLTNLFQERFKELENFLDLSVLQMKQKGTEPVGEFLSRLGKGYSPG</sequence>
<evidence type="ECO:0000313" key="3">
    <source>
        <dbReference type="Proteomes" id="UP000005408"/>
    </source>
</evidence>
<dbReference type="Proteomes" id="UP000005408">
    <property type="component" value="Unassembled WGS sequence"/>
</dbReference>
<proteinExistence type="predicted"/>
<feature type="compositionally biased region" description="Low complexity" evidence="1">
    <location>
        <begin position="131"/>
        <end position="143"/>
    </location>
</feature>
<dbReference type="AlphaFoldDB" id="A0A8W8IQ17"/>
<feature type="compositionally biased region" description="Basic and acidic residues" evidence="1">
    <location>
        <begin position="109"/>
        <end position="122"/>
    </location>
</feature>
<keyword evidence="3" id="KW-1185">Reference proteome</keyword>
<feature type="region of interest" description="Disordered" evidence="1">
    <location>
        <begin position="107"/>
        <end position="196"/>
    </location>
</feature>
<organism evidence="2 3">
    <name type="scientific">Magallana gigas</name>
    <name type="common">Pacific oyster</name>
    <name type="synonym">Crassostrea gigas</name>
    <dbReference type="NCBI Taxonomy" id="29159"/>
    <lineage>
        <taxon>Eukaryota</taxon>
        <taxon>Metazoa</taxon>
        <taxon>Spiralia</taxon>
        <taxon>Lophotrochozoa</taxon>
        <taxon>Mollusca</taxon>
        <taxon>Bivalvia</taxon>
        <taxon>Autobranchia</taxon>
        <taxon>Pteriomorphia</taxon>
        <taxon>Ostreida</taxon>
        <taxon>Ostreoidea</taxon>
        <taxon>Ostreidae</taxon>
        <taxon>Magallana</taxon>
    </lineage>
</organism>